<dbReference type="Pfam" id="PF07940">
    <property type="entry name" value="Hepar_II_III_C"/>
    <property type="match status" value="1"/>
</dbReference>
<feature type="domain" description="Heparin-sulfate lyase N-terminal" evidence="6">
    <location>
        <begin position="50"/>
        <end position="393"/>
    </location>
</feature>
<evidence type="ECO:0000259" key="5">
    <source>
        <dbReference type="Pfam" id="PF07940"/>
    </source>
</evidence>
<evidence type="ECO:0000256" key="1">
    <source>
        <dbReference type="ARBA" id="ARBA00004418"/>
    </source>
</evidence>
<dbReference type="OrthoDB" id="7335480at2"/>
<dbReference type="Gene3D" id="2.70.98.70">
    <property type="match status" value="1"/>
</dbReference>
<dbReference type="PANTHER" id="PTHR39210">
    <property type="entry name" value="HEPARIN-SULFATE LYASE"/>
    <property type="match status" value="1"/>
</dbReference>
<keyword evidence="2" id="KW-0732">Signal</keyword>
<sequence>MKYKICIAASLTGMISFGKAEAPIQKWQSITSHSSPSADSAVYNITAADFMHIDLDYAGLEEVKKYVTKKHYGKAAEKLLHYYRERHSVNHIRYNREDKTKYAGKQLSTENQTIADNALVHKLKPHKGYPYYDYGRNDINWQYQPVQDQLIRTFLHRTNWWEQLGLAYWSSGDEKYAKAWMNQTTSWIDNNPLGRYPDEKNFAWKAFVVSFRLNNWSAYFNMFIDSPSLTPAFLMAFLNSYQQQADYVKANYTDIGNHLLYEALHMLYAGCTFPEFKNASKWRESGIQVLNTEMQKQVLADGVQFELSTSYHIGAIEIFTDALRIAQSNGMEHEFPKRHQEKIRKMIAAVANYSFPDYTYPLYGNSFEPTKSVMLARYQDWLALFPNDPELQYFSTEGKRGTPPKHLSFAMKNSGFYSFRNSWLPTATVMQIKAGPPAYFHAHPDNGTFNLWVKGRNFTPDSGSYIYNDNAKTNNKKDWYRQTRVHQTLTLNNENILNDAHLHRWATQKDYEVLSFTNPSYPTLAHQRTIFFIDQHFFLIIDRAMGEADGVLNIHFTLAEKSNPLVDQQRNKLVTRYADGNNLLIQSLDSTSVKLTTEKGFVSYRYQEEIERPAFSINKNKNKRTASFMTLMLPFDGQQAPATVVTANAGHSTDSGKIDLSVNIHGKIIHIQEQL</sequence>
<evidence type="ECO:0000313" key="8">
    <source>
        <dbReference type="Proteomes" id="UP000294752"/>
    </source>
</evidence>
<dbReference type="InterPro" id="IPR054646">
    <property type="entry name" value="HepC"/>
</dbReference>
<dbReference type="Proteomes" id="UP000294752">
    <property type="component" value="Unassembled WGS sequence"/>
</dbReference>
<evidence type="ECO:0000256" key="4">
    <source>
        <dbReference type="ARBA" id="ARBA00023239"/>
    </source>
</evidence>
<keyword evidence="3" id="KW-0574">Periplasm</keyword>
<dbReference type="Gene3D" id="1.50.10.100">
    <property type="entry name" value="Chondroitin AC/alginate lyase"/>
    <property type="match status" value="1"/>
</dbReference>
<dbReference type="InterPro" id="IPR008929">
    <property type="entry name" value="Chondroitin_lyas"/>
</dbReference>
<dbReference type="GO" id="GO:0042597">
    <property type="term" value="C:periplasmic space"/>
    <property type="evidence" value="ECO:0007669"/>
    <property type="project" value="UniProtKB-SubCell"/>
</dbReference>
<protein>
    <submittedName>
        <fullName evidence="7">Heparan-sulfate lyase</fullName>
    </submittedName>
</protein>
<keyword evidence="4 7" id="KW-0456">Lyase</keyword>
<proteinExistence type="predicted"/>
<feature type="domain" description="Heparinase II/III-like C-terminal" evidence="5">
    <location>
        <begin position="405"/>
        <end position="609"/>
    </location>
</feature>
<dbReference type="InterPro" id="IPR031680">
    <property type="entry name" value="Hepar_II_III_N"/>
</dbReference>
<accession>A0A4R7CXJ1</accession>
<reference evidence="7 8" key="1">
    <citation type="submission" date="2019-03" db="EMBL/GenBank/DDBJ databases">
        <title>Genomic Encyclopedia of Type Strains, Phase III (KMG-III): the genomes of soil and plant-associated and newly described type strains.</title>
        <authorList>
            <person name="Whitman W."/>
        </authorList>
    </citation>
    <scope>NUCLEOTIDE SEQUENCE [LARGE SCALE GENOMIC DNA]</scope>
    <source>
        <strain evidence="7 8">CGMCC 1.12801</strain>
    </source>
</reference>
<dbReference type="Pfam" id="PF16889">
    <property type="entry name" value="Hepar_II_III_N"/>
    <property type="match status" value="1"/>
</dbReference>
<dbReference type="EMBL" id="SNZV01000007">
    <property type="protein sequence ID" value="TDS11824.1"/>
    <property type="molecule type" value="Genomic_DNA"/>
</dbReference>
<dbReference type="NCBIfam" id="NF045573">
    <property type="entry name" value="Hepsulflyase_CFB"/>
    <property type="match status" value="1"/>
</dbReference>
<dbReference type="PANTHER" id="PTHR39210:SF1">
    <property type="entry name" value="HEPARIN-SULFATE LYASE"/>
    <property type="match status" value="1"/>
</dbReference>
<evidence type="ECO:0000313" key="7">
    <source>
        <dbReference type="EMBL" id="TDS11824.1"/>
    </source>
</evidence>
<keyword evidence="8" id="KW-1185">Reference proteome</keyword>
<comment type="subcellular location">
    <subcellularLocation>
        <location evidence="1">Periplasm</location>
    </subcellularLocation>
</comment>
<dbReference type="InterPro" id="IPR012480">
    <property type="entry name" value="Hepar_II_III_C"/>
</dbReference>
<evidence type="ECO:0000256" key="2">
    <source>
        <dbReference type="ARBA" id="ARBA00022729"/>
    </source>
</evidence>
<dbReference type="RefSeq" id="WP_133641277.1">
    <property type="nucleotide sequence ID" value="NZ_SNZV01000007.1"/>
</dbReference>
<gene>
    <name evidence="7" type="ORF">B0I21_107174</name>
</gene>
<name>A0A4R7CXJ1_9SPHI</name>
<evidence type="ECO:0000259" key="6">
    <source>
        <dbReference type="Pfam" id="PF16889"/>
    </source>
</evidence>
<evidence type="ECO:0000256" key="3">
    <source>
        <dbReference type="ARBA" id="ARBA00022764"/>
    </source>
</evidence>
<dbReference type="GO" id="GO:0016829">
    <property type="term" value="F:lyase activity"/>
    <property type="evidence" value="ECO:0007669"/>
    <property type="project" value="UniProtKB-KW"/>
</dbReference>
<comment type="caution">
    <text evidence="7">The sequence shown here is derived from an EMBL/GenBank/DDBJ whole genome shotgun (WGS) entry which is preliminary data.</text>
</comment>
<dbReference type="SUPFAM" id="SSF48230">
    <property type="entry name" value="Chondroitin AC/alginate lyase"/>
    <property type="match status" value="1"/>
</dbReference>
<dbReference type="AlphaFoldDB" id="A0A4R7CXJ1"/>
<organism evidence="7 8">
    <name type="scientific">Sphingobacterium paludis</name>
    <dbReference type="NCBI Taxonomy" id="1476465"/>
    <lineage>
        <taxon>Bacteria</taxon>
        <taxon>Pseudomonadati</taxon>
        <taxon>Bacteroidota</taxon>
        <taxon>Sphingobacteriia</taxon>
        <taxon>Sphingobacteriales</taxon>
        <taxon>Sphingobacteriaceae</taxon>
        <taxon>Sphingobacterium</taxon>
    </lineage>
</organism>